<feature type="region of interest" description="Disordered" evidence="1">
    <location>
        <begin position="330"/>
        <end position="354"/>
    </location>
</feature>
<feature type="compositionally biased region" description="Low complexity" evidence="1">
    <location>
        <begin position="184"/>
        <end position="216"/>
    </location>
</feature>
<evidence type="ECO:0000313" key="3">
    <source>
        <dbReference type="EMBL" id="KAJ3744112.1"/>
    </source>
</evidence>
<comment type="caution">
    <text evidence="3">The sequence shown here is derived from an EMBL/GenBank/DDBJ whole genome shotgun (WGS) entry which is preliminary data.</text>
</comment>
<feature type="compositionally biased region" description="Polar residues" evidence="1">
    <location>
        <begin position="170"/>
        <end position="182"/>
    </location>
</feature>
<feature type="signal peptide" evidence="2">
    <location>
        <begin position="1"/>
        <end position="17"/>
    </location>
</feature>
<organism evidence="3 4">
    <name type="scientific">Lentinula detonsa</name>
    <dbReference type="NCBI Taxonomy" id="2804962"/>
    <lineage>
        <taxon>Eukaryota</taxon>
        <taxon>Fungi</taxon>
        <taxon>Dikarya</taxon>
        <taxon>Basidiomycota</taxon>
        <taxon>Agaricomycotina</taxon>
        <taxon>Agaricomycetes</taxon>
        <taxon>Agaricomycetidae</taxon>
        <taxon>Agaricales</taxon>
        <taxon>Marasmiineae</taxon>
        <taxon>Omphalotaceae</taxon>
        <taxon>Lentinula</taxon>
    </lineage>
</organism>
<feature type="chain" id="PRO_5040857828" evidence="2">
    <location>
        <begin position="18"/>
        <end position="354"/>
    </location>
</feature>
<feature type="compositionally biased region" description="Basic and acidic residues" evidence="1">
    <location>
        <begin position="342"/>
        <end position="354"/>
    </location>
</feature>
<accession>A0A9W8NZV2</accession>
<feature type="region of interest" description="Disordered" evidence="1">
    <location>
        <begin position="162"/>
        <end position="220"/>
    </location>
</feature>
<name>A0A9W8NZV2_9AGAR</name>
<feature type="region of interest" description="Disordered" evidence="1">
    <location>
        <begin position="68"/>
        <end position="141"/>
    </location>
</feature>
<feature type="compositionally biased region" description="Low complexity" evidence="1">
    <location>
        <begin position="130"/>
        <end position="141"/>
    </location>
</feature>
<evidence type="ECO:0000256" key="2">
    <source>
        <dbReference type="SAM" id="SignalP"/>
    </source>
</evidence>
<reference evidence="3 4" key="1">
    <citation type="journal article" date="2023" name="Proc. Natl. Acad. Sci. U.S.A.">
        <title>A global phylogenomic analysis of the shiitake genus Lentinula.</title>
        <authorList>
            <person name="Sierra-Patev S."/>
            <person name="Min B."/>
            <person name="Naranjo-Ortiz M."/>
            <person name="Looney B."/>
            <person name="Konkel Z."/>
            <person name="Slot J.C."/>
            <person name="Sakamoto Y."/>
            <person name="Steenwyk J.L."/>
            <person name="Rokas A."/>
            <person name="Carro J."/>
            <person name="Camarero S."/>
            <person name="Ferreira P."/>
            <person name="Molpeceres G."/>
            <person name="Ruiz-Duenas F.J."/>
            <person name="Serrano A."/>
            <person name="Henrissat B."/>
            <person name="Drula E."/>
            <person name="Hughes K.W."/>
            <person name="Mata J.L."/>
            <person name="Ishikawa N.K."/>
            <person name="Vargas-Isla R."/>
            <person name="Ushijima S."/>
            <person name="Smith C.A."/>
            <person name="Donoghue J."/>
            <person name="Ahrendt S."/>
            <person name="Andreopoulos W."/>
            <person name="He G."/>
            <person name="LaButti K."/>
            <person name="Lipzen A."/>
            <person name="Ng V."/>
            <person name="Riley R."/>
            <person name="Sandor L."/>
            <person name="Barry K."/>
            <person name="Martinez A.T."/>
            <person name="Xiao Y."/>
            <person name="Gibbons J.G."/>
            <person name="Terashima K."/>
            <person name="Grigoriev I.V."/>
            <person name="Hibbett D."/>
        </authorList>
    </citation>
    <scope>NUCLEOTIDE SEQUENCE [LARGE SCALE GENOMIC DNA]</scope>
    <source>
        <strain evidence="3 4">TFB7810</strain>
    </source>
</reference>
<dbReference type="AlphaFoldDB" id="A0A9W8NZV2"/>
<evidence type="ECO:0000256" key="1">
    <source>
        <dbReference type="SAM" id="MobiDB-lite"/>
    </source>
</evidence>
<proteinExistence type="predicted"/>
<protein>
    <submittedName>
        <fullName evidence="3">Uncharacterized protein</fullName>
    </submittedName>
</protein>
<keyword evidence="4" id="KW-1185">Reference proteome</keyword>
<evidence type="ECO:0000313" key="4">
    <source>
        <dbReference type="Proteomes" id="UP001142393"/>
    </source>
</evidence>
<dbReference type="Proteomes" id="UP001142393">
    <property type="component" value="Unassembled WGS sequence"/>
</dbReference>
<dbReference type="EMBL" id="JANVFU010000007">
    <property type="protein sequence ID" value="KAJ3744112.1"/>
    <property type="molecule type" value="Genomic_DNA"/>
</dbReference>
<feature type="compositionally biased region" description="Low complexity" evidence="1">
    <location>
        <begin position="84"/>
        <end position="98"/>
    </location>
</feature>
<feature type="compositionally biased region" description="Polar residues" evidence="1">
    <location>
        <begin position="99"/>
        <end position="125"/>
    </location>
</feature>
<gene>
    <name evidence="3" type="ORF">DFH05DRAFT_1525123</name>
</gene>
<keyword evidence="2" id="KW-0732">Signal</keyword>
<sequence length="354" mass="37314">MCIVLPLYIFILTGVTARSSITKQSPSERPHKKQKVSKIRSKKILSSLEAPASNPCLLNTPASSLHLLDTPASNPHSLDTPAPDSDSYSLDLLGLNSDPGSLNTPVSNSDGSLSTPVSHSNSHSPNLPALNSDSLLLTTTTPNPDSNVLNIPAPNLSLLSSLSTPTSNSDSCLLNTPASASEMSAPTANSSSPSTPSLSIPNPQPSSSSAHPSSCPATLSTSTDSFIPSLSTSSSRQVDPLTSIAIACTVPTPTELEFTSTLIPKAVAVTKSKSTKISKDKPMVLPQGAALTGQNIFAAEYLKTNQPTLREFTEVWQSLSKDKHNEWNRKANALKSERAKKRLPEKENEGTAVL</sequence>